<feature type="transmembrane region" description="Helical" evidence="1">
    <location>
        <begin position="71"/>
        <end position="91"/>
    </location>
</feature>
<dbReference type="Proteomes" id="UP000306985">
    <property type="component" value="Unassembled WGS sequence"/>
</dbReference>
<proteinExistence type="predicted"/>
<reference evidence="2 3" key="1">
    <citation type="submission" date="2019-05" db="EMBL/GenBank/DDBJ databases">
        <title>Nakamurella sp. N5BH11, whole genome shotgun sequence.</title>
        <authorList>
            <person name="Tuo L."/>
        </authorList>
    </citation>
    <scope>NUCLEOTIDE SEQUENCE [LARGE SCALE GENOMIC DNA]</scope>
    <source>
        <strain evidence="2 3">N5BH11</strain>
    </source>
</reference>
<name>A0A4U6QJY3_9ACTN</name>
<dbReference type="AlphaFoldDB" id="A0A4U6QJY3"/>
<feature type="transmembrane region" description="Helical" evidence="1">
    <location>
        <begin position="12"/>
        <end position="32"/>
    </location>
</feature>
<feature type="transmembrane region" description="Helical" evidence="1">
    <location>
        <begin position="97"/>
        <end position="122"/>
    </location>
</feature>
<protein>
    <submittedName>
        <fullName evidence="2">Uncharacterized protein</fullName>
    </submittedName>
</protein>
<evidence type="ECO:0000313" key="2">
    <source>
        <dbReference type="EMBL" id="TKV60797.1"/>
    </source>
</evidence>
<organism evidence="2 3">
    <name type="scientific">Nakamurella flava</name>
    <dbReference type="NCBI Taxonomy" id="2576308"/>
    <lineage>
        <taxon>Bacteria</taxon>
        <taxon>Bacillati</taxon>
        <taxon>Actinomycetota</taxon>
        <taxon>Actinomycetes</taxon>
        <taxon>Nakamurellales</taxon>
        <taxon>Nakamurellaceae</taxon>
        <taxon>Nakamurella</taxon>
    </lineage>
</organism>
<evidence type="ECO:0000256" key="1">
    <source>
        <dbReference type="SAM" id="Phobius"/>
    </source>
</evidence>
<keyword evidence="1" id="KW-1133">Transmembrane helix</keyword>
<dbReference type="RefSeq" id="WP_137448100.1">
    <property type="nucleotide sequence ID" value="NZ_SZZH01000001.1"/>
</dbReference>
<comment type="caution">
    <text evidence="2">The sequence shown here is derived from an EMBL/GenBank/DDBJ whole genome shotgun (WGS) entry which is preliminary data.</text>
</comment>
<gene>
    <name evidence="2" type="ORF">FDO65_03760</name>
</gene>
<accession>A0A4U6QJY3</accession>
<feature type="transmembrane region" description="Helical" evidence="1">
    <location>
        <begin position="44"/>
        <end position="64"/>
    </location>
</feature>
<sequence length="137" mass="13851">MPETTSTRTAPTLVRWLGAISAVCVLLAAGAAVVTVTQGGQRPLLLLALTAVSWTVTTGLLPVVPSWRQRPLVGVIGAVVTIGLGIAAATVGGGDGVLGRIGAALVALGLSGAAGVIGWMALGLRRRQRRRPDEPES</sequence>
<keyword evidence="1" id="KW-0812">Transmembrane</keyword>
<evidence type="ECO:0000313" key="3">
    <source>
        <dbReference type="Proteomes" id="UP000306985"/>
    </source>
</evidence>
<dbReference type="EMBL" id="SZZH01000001">
    <property type="protein sequence ID" value="TKV60797.1"/>
    <property type="molecule type" value="Genomic_DNA"/>
</dbReference>
<keyword evidence="3" id="KW-1185">Reference proteome</keyword>
<keyword evidence="1" id="KW-0472">Membrane</keyword>